<accession>A0A0A0LSQ1</accession>
<dbReference type="AlphaFoldDB" id="A0A0A0LSQ1"/>
<dbReference type="STRING" id="3659.A0A0A0LSQ1"/>
<proteinExistence type="predicted"/>
<dbReference type="PANTHER" id="PTHR34836">
    <property type="entry name" value="OS06G0188250 PROTEIN"/>
    <property type="match status" value="1"/>
</dbReference>
<feature type="chain" id="PRO_5001966272" description="Receptor ligand binding region domain-containing protein" evidence="1">
    <location>
        <begin position="30"/>
        <end position="110"/>
    </location>
</feature>
<dbReference type="PANTHER" id="PTHR34836:SF1">
    <property type="entry name" value="OS09G0428600 PROTEIN"/>
    <property type="match status" value="1"/>
</dbReference>
<evidence type="ECO:0000313" key="2">
    <source>
        <dbReference type="EMBL" id="KGN63016.1"/>
    </source>
</evidence>
<gene>
    <name evidence="2" type="ORF">Csa_2G383380</name>
</gene>
<reference evidence="2 3" key="3">
    <citation type="journal article" date="2010" name="BMC Genomics">
        <title>Transcriptome sequencing and comparative analysis of cucumber flowers with different sex types.</title>
        <authorList>
            <person name="Guo S."/>
            <person name="Zheng Y."/>
            <person name="Joung J.G."/>
            <person name="Liu S."/>
            <person name="Zhang Z."/>
            <person name="Crasta O.R."/>
            <person name="Sobral B.W."/>
            <person name="Xu Y."/>
            <person name="Huang S."/>
            <person name="Fei Z."/>
        </authorList>
    </citation>
    <scope>NUCLEOTIDE SEQUENCE [LARGE SCALE GENOMIC DNA]</scope>
    <source>
        <strain evidence="3">cv. 9930</strain>
    </source>
</reference>
<dbReference type="EMBL" id="CM002923">
    <property type="protein sequence ID" value="KGN63016.1"/>
    <property type="molecule type" value="Genomic_DNA"/>
</dbReference>
<reference evidence="2 3" key="4">
    <citation type="journal article" date="2011" name="BMC Genomics">
        <title>RNA-Seq improves annotation of protein-coding genes in the cucumber genome.</title>
        <authorList>
            <person name="Li Z."/>
            <person name="Zhang Z."/>
            <person name="Yan P."/>
            <person name="Huang S."/>
            <person name="Fei Z."/>
            <person name="Lin K."/>
        </authorList>
    </citation>
    <scope>NUCLEOTIDE SEQUENCE [LARGE SCALE GENOMIC DNA]</scope>
    <source>
        <strain evidence="3">cv. 9930</strain>
    </source>
</reference>
<feature type="signal peptide" evidence="1">
    <location>
        <begin position="1"/>
        <end position="29"/>
    </location>
</feature>
<dbReference type="Proteomes" id="UP000029981">
    <property type="component" value="Chromosome 2"/>
</dbReference>
<dbReference type="InterPro" id="IPR015683">
    <property type="entry name" value="Ionotropic_Glu_rcpt"/>
</dbReference>
<protein>
    <recommendedName>
        <fullName evidence="4">Receptor ligand binding region domain-containing protein</fullName>
    </recommendedName>
</protein>
<reference evidence="2 3" key="1">
    <citation type="journal article" date="2009" name="Nat. Genet.">
        <title>The genome of the cucumber, Cucumis sativus L.</title>
        <authorList>
            <person name="Huang S."/>
            <person name="Li R."/>
            <person name="Zhang Z."/>
            <person name="Li L."/>
            <person name="Gu X."/>
            <person name="Fan W."/>
            <person name="Lucas W.J."/>
            <person name="Wang X."/>
            <person name="Xie B."/>
            <person name="Ni P."/>
            <person name="Ren Y."/>
            <person name="Zhu H."/>
            <person name="Li J."/>
            <person name="Lin K."/>
            <person name="Jin W."/>
            <person name="Fei Z."/>
            <person name="Li G."/>
            <person name="Staub J."/>
            <person name="Kilian A."/>
            <person name="van der Vossen E.A."/>
            <person name="Wu Y."/>
            <person name="Guo J."/>
            <person name="He J."/>
            <person name="Jia Z."/>
            <person name="Ren Y."/>
            <person name="Tian G."/>
            <person name="Lu Y."/>
            <person name="Ruan J."/>
            <person name="Qian W."/>
            <person name="Wang M."/>
            <person name="Huang Q."/>
            <person name="Li B."/>
            <person name="Xuan Z."/>
            <person name="Cao J."/>
            <person name="Asan"/>
            <person name="Wu Z."/>
            <person name="Zhang J."/>
            <person name="Cai Q."/>
            <person name="Bai Y."/>
            <person name="Zhao B."/>
            <person name="Han Y."/>
            <person name="Li Y."/>
            <person name="Li X."/>
            <person name="Wang S."/>
            <person name="Shi Q."/>
            <person name="Liu S."/>
            <person name="Cho W.K."/>
            <person name="Kim J.Y."/>
            <person name="Xu Y."/>
            <person name="Heller-Uszynska K."/>
            <person name="Miao H."/>
            <person name="Cheng Z."/>
            <person name="Zhang S."/>
            <person name="Wu J."/>
            <person name="Yang Y."/>
            <person name="Kang H."/>
            <person name="Li M."/>
            <person name="Liang H."/>
            <person name="Ren X."/>
            <person name="Shi Z."/>
            <person name="Wen M."/>
            <person name="Jian M."/>
            <person name="Yang H."/>
            <person name="Zhang G."/>
            <person name="Yang Z."/>
            <person name="Chen R."/>
            <person name="Liu S."/>
            <person name="Li J."/>
            <person name="Ma L."/>
            <person name="Liu H."/>
            <person name="Zhou Y."/>
            <person name="Zhao J."/>
            <person name="Fang X."/>
            <person name="Li G."/>
            <person name="Fang L."/>
            <person name="Li Y."/>
            <person name="Liu D."/>
            <person name="Zheng H."/>
            <person name="Zhang Y."/>
            <person name="Qin N."/>
            <person name="Li Z."/>
            <person name="Yang G."/>
            <person name="Yang S."/>
            <person name="Bolund L."/>
            <person name="Kristiansen K."/>
            <person name="Zheng H."/>
            <person name="Li S."/>
            <person name="Zhang X."/>
            <person name="Yang H."/>
            <person name="Wang J."/>
            <person name="Sun R."/>
            <person name="Zhang B."/>
            <person name="Jiang S."/>
            <person name="Wang J."/>
            <person name="Du Y."/>
            <person name="Li S."/>
        </authorList>
    </citation>
    <scope>NUCLEOTIDE SEQUENCE [LARGE SCALE GENOMIC DNA]</scope>
    <source>
        <strain evidence="3">cv. 9930</strain>
    </source>
</reference>
<reference evidence="2 3" key="2">
    <citation type="journal article" date="2009" name="PLoS ONE">
        <title>An integrated genetic and cytogenetic map of the cucumber genome.</title>
        <authorList>
            <person name="Ren Y."/>
            <person name="Zhang Z."/>
            <person name="Liu J."/>
            <person name="Staub J.E."/>
            <person name="Han Y."/>
            <person name="Cheng Z."/>
            <person name="Li X."/>
            <person name="Lu J."/>
            <person name="Miao H."/>
            <person name="Kang H."/>
            <person name="Xie B."/>
            <person name="Gu X."/>
            <person name="Wang X."/>
            <person name="Du Y."/>
            <person name="Jin W."/>
            <person name="Huang S."/>
        </authorList>
    </citation>
    <scope>NUCLEOTIDE SEQUENCE [LARGE SCALE GENOMIC DNA]</scope>
    <source>
        <strain evidence="3">cv. 9930</strain>
    </source>
</reference>
<dbReference type="Gramene" id="KGN63016">
    <property type="protein sequence ID" value="KGN63016"/>
    <property type="gene ID" value="Csa_2G383380"/>
</dbReference>
<evidence type="ECO:0000256" key="1">
    <source>
        <dbReference type="SAM" id="SignalP"/>
    </source>
</evidence>
<name>A0A0A0LSQ1_CUCSA</name>
<organism evidence="2 3">
    <name type="scientific">Cucumis sativus</name>
    <name type="common">Cucumber</name>
    <dbReference type="NCBI Taxonomy" id="3659"/>
    <lineage>
        <taxon>Eukaryota</taxon>
        <taxon>Viridiplantae</taxon>
        <taxon>Streptophyta</taxon>
        <taxon>Embryophyta</taxon>
        <taxon>Tracheophyta</taxon>
        <taxon>Spermatophyta</taxon>
        <taxon>Magnoliopsida</taxon>
        <taxon>eudicotyledons</taxon>
        <taxon>Gunneridae</taxon>
        <taxon>Pentapetalae</taxon>
        <taxon>rosids</taxon>
        <taxon>fabids</taxon>
        <taxon>Cucurbitales</taxon>
        <taxon>Cucurbitaceae</taxon>
        <taxon>Benincaseae</taxon>
        <taxon>Cucumis</taxon>
    </lineage>
</organism>
<sequence>MMRRRKGWRCSDFGTLGVVLFLNMLLTAATVVTVHDQEEKVVAGEVKVKVGVVFDLDSIFGEMSLSCISMALEDLYSSRSYYKTRVILHSIDSNDTVVDAAAAGSISNFS</sequence>
<keyword evidence="3" id="KW-1185">Reference proteome</keyword>
<evidence type="ECO:0008006" key="4">
    <source>
        <dbReference type="Google" id="ProtNLM"/>
    </source>
</evidence>
<keyword evidence="1" id="KW-0732">Signal</keyword>
<evidence type="ECO:0000313" key="3">
    <source>
        <dbReference type="Proteomes" id="UP000029981"/>
    </source>
</evidence>